<name>A8ZVM3_DESOH</name>
<dbReference type="eggNOG" id="COG0463">
    <property type="taxonomic scope" value="Bacteria"/>
</dbReference>
<dbReference type="CAZy" id="GT75">
    <property type="family name" value="Glycosyltransferase Family 75"/>
</dbReference>
<evidence type="ECO:0000313" key="3">
    <source>
        <dbReference type="EMBL" id="ABW68210.1"/>
    </source>
</evidence>
<evidence type="ECO:0000256" key="1">
    <source>
        <dbReference type="ARBA" id="ARBA00004555"/>
    </source>
</evidence>
<dbReference type="Pfam" id="PF03214">
    <property type="entry name" value="RGP"/>
    <property type="match status" value="1"/>
</dbReference>
<keyword evidence="2" id="KW-0333">Golgi apparatus</keyword>
<keyword evidence="4" id="KW-1185">Reference proteome</keyword>
<dbReference type="OrthoDB" id="5593708at2"/>
<sequence>MRKPFHIVLTTIDTPRVLYDYLENINRSGYTGQVKIWIIGDTKTPAAAGTIAEDLTGRGLETEYMDMAAQESWGKGCIDFYRRLPVNNETRRNIGFLKALEAGCEILISIDDDNYPPEESFIDGHADTGKPWRGPMIETGSGFHNTCRYLELSPKRTVFPRGFPFRLRDADDPSDMALAEADARIGVKAGLWTGAPDLDAVTWLNGPVESLSYVGKPAHVLSQNTWIPLSTQNLSVCRNLIPACLCVPMGHDMPGGRLERYGDVWGGYFLQALIRGTCYHAAFGHPVTLHSRNPHDALADLRREYWGMLLTDWLADLLRHRFAPSAPAMTDRTRELGDFLRDEATALVPDWCPPEVGVFMAITGENLRLWADACALFL</sequence>
<protein>
    <submittedName>
        <fullName evidence="3">Uncharacterized protein</fullName>
    </submittedName>
</protein>
<organism evidence="3 4">
    <name type="scientific">Desulfosudis oleivorans (strain DSM 6200 / JCM 39069 / Hxd3)</name>
    <name type="common">Desulfococcus oleovorans</name>
    <dbReference type="NCBI Taxonomy" id="96561"/>
    <lineage>
        <taxon>Bacteria</taxon>
        <taxon>Pseudomonadati</taxon>
        <taxon>Thermodesulfobacteriota</taxon>
        <taxon>Desulfobacteria</taxon>
        <taxon>Desulfobacterales</taxon>
        <taxon>Desulfosudaceae</taxon>
        <taxon>Desulfosudis</taxon>
    </lineage>
</organism>
<comment type="subcellular location">
    <subcellularLocation>
        <location evidence="1">Golgi apparatus</location>
    </subcellularLocation>
</comment>
<dbReference type="KEGG" id="dol:Dole_2406"/>
<dbReference type="RefSeq" id="WP_012175822.1">
    <property type="nucleotide sequence ID" value="NC_009943.1"/>
</dbReference>
<accession>A8ZVM3</accession>
<evidence type="ECO:0000313" key="4">
    <source>
        <dbReference type="Proteomes" id="UP000008561"/>
    </source>
</evidence>
<dbReference type="HOGENOM" id="CLU_061976_0_0_7"/>
<dbReference type="EMBL" id="CP000859">
    <property type="protein sequence ID" value="ABW68210.1"/>
    <property type="molecule type" value="Genomic_DNA"/>
</dbReference>
<gene>
    <name evidence="3" type="ordered locus">Dole_2406</name>
</gene>
<reference evidence="3 4" key="1">
    <citation type="submission" date="2007-10" db="EMBL/GenBank/DDBJ databases">
        <title>Complete sequence of Desulfococcus oleovorans Hxd3.</title>
        <authorList>
            <consortium name="US DOE Joint Genome Institute"/>
            <person name="Copeland A."/>
            <person name="Lucas S."/>
            <person name="Lapidus A."/>
            <person name="Barry K."/>
            <person name="Glavina del Rio T."/>
            <person name="Dalin E."/>
            <person name="Tice H."/>
            <person name="Pitluck S."/>
            <person name="Kiss H."/>
            <person name="Brettin T."/>
            <person name="Bruce D."/>
            <person name="Detter J.C."/>
            <person name="Han C."/>
            <person name="Schmutz J."/>
            <person name="Larimer F."/>
            <person name="Land M."/>
            <person name="Hauser L."/>
            <person name="Kyrpides N."/>
            <person name="Kim E."/>
            <person name="Wawrik B."/>
            <person name="Richardson P."/>
        </authorList>
    </citation>
    <scope>NUCLEOTIDE SEQUENCE [LARGE SCALE GENOMIC DNA]</scope>
    <source>
        <strain evidence="4">DSM 6200 / JCM 39069 / Hxd3</strain>
    </source>
</reference>
<dbReference type="Proteomes" id="UP000008561">
    <property type="component" value="Chromosome"/>
</dbReference>
<evidence type="ECO:0000256" key="2">
    <source>
        <dbReference type="ARBA" id="ARBA00023034"/>
    </source>
</evidence>
<proteinExistence type="predicted"/>
<dbReference type="AlphaFoldDB" id="A8ZVM3"/>
<dbReference type="InterPro" id="IPR037595">
    <property type="entry name" value="RGP_fam"/>
</dbReference>